<reference evidence="1" key="1">
    <citation type="journal article" date="2020" name="BMC Genomics">
        <title>Correction to: Identification and distribution of gene clusters required for synthesis of sphingolipid metabolism inhibitors in diverse species of the filamentous fungus Fusarium.</title>
        <authorList>
            <person name="Kim H.S."/>
            <person name="Lohmar J.M."/>
            <person name="Busman M."/>
            <person name="Brown D.W."/>
            <person name="Naumann T.A."/>
            <person name="Divon H.H."/>
            <person name="Lysoe E."/>
            <person name="Uhlig S."/>
            <person name="Proctor R.H."/>
        </authorList>
    </citation>
    <scope>NUCLEOTIDE SEQUENCE</scope>
    <source>
        <strain evidence="1">NRRL 22465</strain>
    </source>
</reference>
<evidence type="ECO:0000313" key="2">
    <source>
        <dbReference type="Proteomes" id="UP000635477"/>
    </source>
</evidence>
<evidence type="ECO:0000313" key="1">
    <source>
        <dbReference type="EMBL" id="KAF4979179.1"/>
    </source>
</evidence>
<gene>
    <name evidence="1" type="ORF">FZEAL_4552</name>
</gene>
<name>A0A8H4XKQ1_9HYPO</name>
<organism evidence="1 2">
    <name type="scientific">Fusarium zealandicum</name>
    <dbReference type="NCBI Taxonomy" id="1053134"/>
    <lineage>
        <taxon>Eukaryota</taxon>
        <taxon>Fungi</taxon>
        <taxon>Dikarya</taxon>
        <taxon>Ascomycota</taxon>
        <taxon>Pezizomycotina</taxon>
        <taxon>Sordariomycetes</taxon>
        <taxon>Hypocreomycetidae</taxon>
        <taxon>Hypocreales</taxon>
        <taxon>Nectriaceae</taxon>
        <taxon>Fusarium</taxon>
        <taxon>Fusarium staphyleae species complex</taxon>
    </lineage>
</organism>
<evidence type="ECO:0008006" key="3">
    <source>
        <dbReference type="Google" id="ProtNLM"/>
    </source>
</evidence>
<reference evidence="1" key="2">
    <citation type="submission" date="2020-05" db="EMBL/GenBank/DDBJ databases">
        <authorList>
            <person name="Kim H.-S."/>
            <person name="Proctor R.H."/>
            <person name="Brown D.W."/>
        </authorList>
    </citation>
    <scope>NUCLEOTIDE SEQUENCE</scope>
    <source>
        <strain evidence="1">NRRL 22465</strain>
    </source>
</reference>
<sequence length="391" mass="45430">MFGLVGYFRRSNPNPNNHETTNEAQDGVENMAGFSLALPEPVSPKPGLNTIPVEILIDIATRLSPLDRACLAFTCRHTYSPMKRSLNLCPYAQQYHFLYRLEQDGLWLPEILCQCCRKFHLPRLGAGWNEKEAARDCVRNGHVVHIKYRHSRFLPDHVHWDIVQAITRSHRWNSTLYSASQLASESRWTKGEVEITSKTSAQMYMTFLLLKTETVLRVGSKWNLVKNMPKLRRLLDERGWLQNVCRHSDWRQSQGWPIIFEPHVALPRIDVETRTLHTCLWTHEETCWTRCPASSRIEMSLERLLQCKFCSTDYKLSIVRLGGRSSEANLVVLTVWKNLGQGGDVFDDHWVKHMERGPVYLLDRKTIRNDVARYFEGSWAQGSDWVYHPVL</sequence>
<dbReference type="AlphaFoldDB" id="A0A8H4XKQ1"/>
<dbReference type="CDD" id="cd09917">
    <property type="entry name" value="F-box_SF"/>
    <property type="match status" value="1"/>
</dbReference>
<keyword evidence="2" id="KW-1185">Reference proteome</keyword>
<dbReference type="EMBL" id="JABEYC010000315">
    <property type="protein sequence ID" value="KAF4979179.1"/>
    <property type="molecule type" value="Genomic_DNA"/>
</dbReference>
<accession>A0A8H4XKQ1</accession>
<protein>
    <recommendedName>
        <fullName evidence="3">F-box domain-containing protein</fullName>
    </recommendedName>
</protein>
<proteinExistence type="predicted"/>
<dbReference type="OrthoDB" id="3766406at2759"/>
<comment type="caution">
    <text evidence="1">The sequence shown here is derived from an EMBL/GenBank/DDBJ whole genome shotgun (WGS) entry which is preliminary data.</text>
</comment>
<dbReference type="Proteomes" id="UP000635477">
    <property type="component" value="Unassembled WGS sequence"/>
</dbReference>